<evidence type="ECO:0000256" key="7">
    <source>
        <dbReference type="ARBA" id="ARBA00024347"/>
    </source>
</evidence>
<organism evidence="12 13">
    <name type="scientific">Varanus komodoensis</name>
    <name type="common">Komodo dragon</name>
    <dbReference type="NCBI Taxonomy" id="61221"/>
    <lineage>
        <taxon>Eukaryota</taxon>
        <taxon>Metazoa</taxon>
        <taxon>Chordata</taxon>
        <taxon>Craniata</taxon>
        <taxon>Vertebrata</taxon>
        <taxon>Euteleostomi</taxon>
        <taxon>Lepidosauria</taxon>
        <taxon>Squamata</taxon>
        <taxon>Bifurcata</taxon>
        <taxon>Unidentata</taxon>
        <taxon>Episquamata</taxon>
        <taxon>Toxicofera</taxon>
        <taxon>Anguimorpha</taxon>
        <taxon>Paleoanguimorpha</taxon>
        <taxon>Varanoidea</taxon>
        <taxon>Varanidae</taxon>
        <taxon>Varanus</taxon>
    </lineage>
</organism>
<reference evidence="12" key="2">
    <citation type="submission" date="2025-09" db="UniProtKB">
        <authorList>
            <consortium name="Ensembl"/>
        </authorList>
    </citation>
    <scope>IDENTIFICATION</scope>
</reference>
<dbReference type="InterPro" id="IPR058904">
    <property type="entry name" value="PARP4_MVP-ID"/>
</dbReference>
<feature type="domain" description="PARP alpha-helical" evidence="10">
    <location>
        <begin position="27"/>
        <end position="149"/>
    </location>
</feature>
<dbReference type="AlphaFoldDB" id="A0A8D2JDG1"/>
<evidence type="ECO:0000256" key="2">
    <source>
        <dbReference type="ARBA" id="ARBA00022676"/>
    </source>
</evidence>
<dbReference type="SUPFAM" id="SSF53300">
    <property type="entry name" value="vWA-like"/>
    <property type="match status" value="1"/>
</dbReference>
<dbReference type="GO" id="GO:0016779">
    <property type="term" value="F:nucleotidyltransferase activity"/>
    <property type="evidence" value="ECO:0007669"/>
    <property type="project" value="UniProtKB-KW"/>
</dbReference>
<dbReference type="Pfam" id="PF26156">
    <property type="entry name" value="PARP4_MVP-ID"/>
    <property type="match status" value="1"/>
</dbReference>
<dbReference type="PROSITE" id="PS51060">
    <property type="entry name" value="PARP_ALPHA_HD"/>
    <property type="match status" value="1"/>
</dbReference>
<dbReference type="SUPFAM" id="SSF47587">
    <property type="entry name" value="Domain of poly(ADP-ribose) polymerase"/>
    <property type="match status" value="1"/>
</dbReference>
<protein>
    <recommendedName>
        <fullName evidence="8">Poly [ADP-ribose] polymerase</fullName>
        <shortName evidence="8">PARP</shortName>
        <ecNumber evidence="8">2.4.2.-</ecNumber>
    </recommendedName>
</protein>
<proteinExistence type="inferred from homology"/>
<dbReference type="Pfam" id="PF08487">
    <property type="entry name" value="VIT"/>
    <property type="match status" value="1"/>
</dbReference>
<dbReference type="PANTHER" id="PTHR46530:SF1">
    <property type="entry name" value="PROTEIN MONO-ADP-RIBOSYLTRANSFERASE PARP4"/>
    <property type="match status" value="1"/>
</dbReference>
<feature type="domain" description="PARP catalytic" evidence="9">
    <location>
        <begin position="148"/>
        <end position="342"/>
    </location>
</feature>
<evidence type="ECO:0000259" key="9">
    <source>
        <dbReference type="PROSITE" id="PS51059"/>
    </source>
</evidence>
<keyword evidence="2 8" id="KW-0328">Glycosyltransferase</keyword>
<reference evidence="12" key="1">
    <citation type="submission" date="2025-08" db="UniProtKB">
        <authorList>
            <consortium name="Ensembl"/>
        </authorList>
    </citation>
    <scope>IDENTIFICATION</scope>
</reference>
<dbReference type="Pfam" id="PF00644">
    <property type="entry name" value="PARP"/>
    <property type="match status" value="1"/>
</dbReference>
<dbReference type="Gene3D" id="3.40.50.410">
    <property type="entry name" value="von Willebrand factor, type A domain"/>
    <property type="match status" value="1"/>
</dbReference>
<keyword evidence="13" id="KW-1185">Reference proteome</keyword>
<evidence type="ECO:0000256" key="1">
    <source>
        <dbReference type="ARBA" id="ARBA00004123"/>
    </source>
</evidence>
<dbReference type="InterPro" id="IPR031273">
    <property type="entry name" value="PARP4"/>
</dbReference>
<dbReference type="InterPro" id="IPR036465">
    <property type="entry name" value="vWFA_dom_sf"/>
</dbReference>
<keyword evidence="3 8" id="KW-0808">Transferase</keyword>
<evidence type="ECO:0000256" key="5">
    <source>
        <dbReference type="ARBA" id="ARBA00023027"/>
    </source>
</evidence>
<comment type="similarity">
    <text evidence="7">Belongs to the ARTD/PARP family.</text>
</comment>
<dbReference type="Proteomes" id="UP000694545">
    <property type="component" value="Unplaced"/>
</dbReference>
<evidence type="ECO:0000256" key="3">
    <source>
        <dbReference type="ARBA" id="ARBA00022679"/>
    </source>
</evidence>
<dbReference type="EC" id="2.4.2.-" evidence="8"/>
<evidence type="ECO:0000256" key="8">
    <source>
        <dbReference type="RuleBase" id="RU362114"/>
    </source>
</evidence>
<feature type="domain" description="VIT" evidence="11">
    <location>
        <begin position="372"/>
        <end position="500"/>
    </location>
</feature>
<evidence type="ECO:0000313" key="12">
    <source>
        <dbReference type="Ensembl" id="ENSVKKP00000010258.1"/>
    </source>
</evidence>
<sequence length="1022" mass="114986">IYALCIEHLKKEHFQLRKDLPDRAEHLASVKAQEVSIIVVLSSVLVLLIWTEALGLLDDVLDKAVTSISLNDVSRAEGILLWIRKALDDHESPEKLSTMILEFYKIIPHKSGLEYDVNKKLLSSKQDLCQLIRDMLNMHEINMLIPNTPSISKYRALRCKIDVLDLEESSKVKTGSTIEVLGIYKVHRIIETESFESHLGNIRSLFHASSVSNIVGILSRGLLLPKIATEHGLERSDQGNLGSGIYFSESVSVSVKYAQPSRTDGTRMLLICDVALGKCYDTHYTDSSLTAAPSGYDSVHAVSKKEDDYSEFEHDEFAVYRTSQVKIKYVVQFCLADDKIKTFSPVIPTHFEDQVLSLEHQPQPEGDRALLDDITAGLQDKSGNPVPLKDILIKGRIIDFIAEVVVFQMYENQTGSPIEAKYVFPLDDTAAVCGFEAFIKEKHIIGEVKEKEEAHREYREAVREGHGAYLMDQDAPDIFTVSVGNLPPSTKVLIKITYITELSYKNGCLSFHLPAAVAPWQQDKALNENTQVGVLSIQSSKSFSLQMSIEMPFKINHINSWTHQLKIKRTDCKAVVCTFADAFLDSSGFALEILIGDAYLPRMWVEKHPNKESEACMLVFQPEFGASFDPLSVSGEVVICLDCSNSMAGSVIQQAKQIALCAVASCQFSTKLSVFKFGTSKTSSFLLHSATATMGSSDLWKTLRYLNLLYPSECKRNIFLISDGHIQNEGMTLQMVKQNAQHTRIFTCGIGPTANRHVLRSLAQYGAGAFEYFDVKSKYNWKRKVKNQTTRMFSPGCNAISIKWHQFDMKTDELKHAPAQIQALFNNECLLVYGFISRCTQATLNALVDNQELQAMVSTTELQKTTGTMLHKLAARAFIRDHEQGMIDENETEHEAKKQLLKSWIIQLSQENSIVTQFTSFVAIAKRDAKDYQQADTMDVLELVAKEDVDILPYMQYLPTTQGAPCQPDVNVRRLFFSLVLDPVQKAIEWARRTDREFPAICQCLELGKDWDSFTKKLLHIE</sequence>
<dbReference type="PROSITE" id="PS51468">
    <property type="entry name" value="VIT"/>
    <property type="match status" value="1"/>
</dbReference>
<evidence type="ECO:0000259" key="10">
    <source>
        <dbReference type="PROSITE" id="PS51060"/>
    </source>
</evidence>
<dbReference type="PROSITE" id="PS51059">
    <property type="entry name" value="PARP_CATALYTIC"/>
    <property type="match status" value="1"/>
</dbReference>
<dbReference type="InterPro" id="IPR004102">
    <property type="entry name" value="Poly(ADP-ribose)pol_reg_dom"/>
</dbReference>
<dbReference type="GO" id="GO:0003950">
    <property type="term" value="F:NAD+ poly-ADP-ribosyltransferase activity"/>
    <property type="evidence" value="ECO:0007669"/>
    <property type="project" value="UniProtKB-UniRule"/>
</dbReference>
<dbReference type="InterPro" id="IPR012317">
    <property type="entry name" value="Poly(ADP-ribose)pol_cat_dom"/>
</dbReference>
<accession>A0A8D2JDG1</accession>
<dbReference type="InterPro" id="IPR036616">
    <property type="entry name" value="Poly(ADP-ribose)pol_reg_dom_sf"/>
</dbReference>
<dbReference type="GO" id="GO:0005634">
    <property type="term" value="C:nucleus"/>
    <property type="evidence" value="ECO:0007669"/>
    <property type="project" value="UniProtKB-SubCell"/>
</dbReference>
<comment type="subcellular location">
    <subcellularLocation>
        <location evidence="1">Nucleus</location>
    </subcellularLocation>
</comment>
<dbReference type="InterPro" id="IPR013694">
    <property type="entry name" value="VIT"/>
</dbReference>
<dbReference type="SUPFAM" id="SSF56399">
    <property type="entry name" value="ADP-ribosylation"/>
    <property type="match status" value="1"/>
</dbReference>
<dbReference type="GO" id="GO:0005737">
    <property type="term" value="C:cytoplasm"/>
    <property type="evidence" value="ECO:0007669"/>
    <property type="project" value="TreeGrafter"/>
</dbReference>
<evidence type="ECO:0000256" key="4">
    <source>
        <dbReference type="ARBA" id="ARBA00022695"/>
    </source>
</evidence>
<evidence type="ECO:0000259" key="11">
    <source>
        <dbReference type="PROSITE" id="PS51468"/>
    </source>
</evidence>
<keyword evidence="5 8" id="KW-0520">NAD</keyword>
<keyword evidence="6" id="KW-0539">Nucleus</keyword>
<dbReference type="Pfam" id="PF13768">
    <property type="entry name" value="VWA_3"/>
    <property type="match status" value="1"/>
</dbReference>
<evidence type="ECO:0000256" key="6">
    <source>
        <dbReference type="ARBA" id="ARBA00023242"/>
    </source>
</evidence>
<evidence type="ECO:0000313" key="13">
    <source>
        <dbReference type="Proteomes" id="UP000694545"/>
    </source>
</evidence>
<name>A0A8D2JDG1_VARKO</name>
<dbReference type="Gene3D" id="3.90.228.10">
    <property type="match status" value="1"/>
</dbReference>
<dbReference type="SMART" id="SM00609">
    <property type="entry name" value="VIT"/>
    <property type="match status" value="1"/>
</dbReference>
<keyword evidence="4" id="KW-0548">Nucleotidyltransferase</keyword>
<dbReference type="PANTHER" id="PTHR46530">
    <property type="entry name" value="PROTEIN MONO-ADP-RIBOSYLTRANSFERASE PARP4"/>
    <property type="match status" value="1"/>
</dbReference>
<dbReference type="InterPro" id="IPR002035">
    <property type="entry name" value="VWF_A"/>
</dbReference>
<dbReference type="Ensembl" id="ENSVKKT00000010510.1">
    <property type="protein sequence ID" value="ENSVKKP00000010258.1"/>
    <property type="gene ID" value="ENSVKKG00000007168.1"/>
</dbReference>